<organism evidence="1 2">
    <name type="scientific">Rodentibacter rarus</name>
    <dbReference type="NCBI Taxonomy" id="1908260"/>
    <lineage>
        <taxon>Bacteria</taxon>
        <taxon>Pseudomonadati</taxon>
        <taxon>Pseudomonadota</taxon>
        <taxon>Gammaproteobacteria</taxon>
        <taxon>Pasteurellales</taxon>
        <taxon>Pasteurellaceae</taxon>
        <taxon>Rodentibacter</taxon>
    </lineage>
</organism>
<dbReference type="Proteomes" id="UP000189433">
    <property type="component" value="Unassembled WGS sequence"/>
</dbReference>
<dbReference type="AlphaFoldDB" id="A0A1V3IRP6"/>
<protein>
    <submittedName>
        <fullName evidence="1">Superoxide dismutase</fullName>
    </submittedName>
</protein>
<evidence type="ECO:0000313" key="2">
    <source>
        <dbReference type="Proteomes" id="UP000189433"/>
    </source>
</evidence>
<proteinExistence type="predicted"/>
<reference evidence="1 2" key="1">
    <citation type="submission" date="2016-10" db="EMBL/GenBank/DDBJ databases">
        <title>Rodentibacter gen. nov. and new species.</title>
        <authorList>
            <person name="Christensen H."/>
        </authorList>
    </citation>
    <scope>NUCLEOTIDE SEQUENCE [LARGE SCALE GENOMIC DNA]</scope>
    <source>
        <strain evidence="1 2">CCUG17206</strain>
    </source>
</reference>
<sequence length="100" mass="11317">MRILVLDVPREGVTPADYAPHLLNEIKHGWALIKSDFIREIYMRQDRPGVAVFVEAGSVEKAKEVCAEFPLAKAGLIDFDYIPLGNYLFVEQLFADEHKA</sequence>
<evidence type="ECO:0000313" key="1">
    <source>
        <dbReference type="EMBL" id="OOF44843.1"/>
    </source>
</evidence>
<dbReference type="EMBL" id="MLHJ01000009">
    <property type="protein sequence ID" value="OOF44843.1"/>
    <property type="molecule type" value="Genomic_DNA"/>
</dbReference>
<dbReference type="OrthoDB" id="573560at2"/>
<accession>A0A1V3IRP6</accession>
<dbReference type="RefSeq" id="WP_077414559.1">
    <property type="nucleotide sequence ID" value="NZ_MLHI01000008.1"/>
</dbReference>
<keyword evidence="2" id="KW-1185">Reference proteome</keyword>
<comment type="caution">
    <text evidence="1">The sequence shown here is derived from an EMBL/GenBank/DDBJ whole genome shotgun (WGS) entry which is preliminary data.</text>
</comment>
<name>A0A1V3IRP6_9PAST</name>
<dbReference type="STRING" id="1908260.BKK50_01225"/>
<gene>
    <name evidence="1" type="ORF">BKK50_01225</name>
</gene>